<comment type="caution">
    <text evidence="1">The sequence shown here is derived from an EMBL/GenBank/DDBJ whole genome shotgun (WGS) entry which is preliminary data.</text>
</comment>
<evidence type="ECO:0000313" key="2">
    <source>
        <dbReference type="Proteomes" id="UP000003452"/>
    </source>
</evidence>
<dbReference type="EMBL" id="ABQC02000024">
    <property type="protein sequence ID" value="EDY94042.1"/>
    <property type="molecule type" value="Genomic_DNA"/>
</dbReference>
<dbReference type="Proteomes" id="UP000003452">
    <property type="component" value="Unassembled WGS sequence"/>
</dbReference>
<name>B5D392_PHOPM</name>
<dbReference type="HOGENOM" id="CLU_1933830_0_0_10"/>
<reference evidence="1 2" key="2">
    <citation type="submission" date="2008-08" db="EMBL/GenBank/DDBJ databases">
        <authorList>
            <person name="Fulton L."/>
            <person name="Clifton S."/>
            <person name="Fulton B."/>
            <person name="Xu J."/>
            <person name="Minx P."/>
            <person name="Pepin K.H."/>
            <person name="Johnson M."/>
            <person name="Thiruvilangam P."/>
            <person name="Bhonagiri V."/>
            <person name="Nash W.E."/>
            <person name="Mardis E.R."/>
            <person name="Wilson R.K."/>
        </authorList>
    </citation>
    <scope>NUCLEOTIDE SEQUENCE [LARGE SCALE GENOMIC DNA]</scope>
    <source>
        <strain evidence="2">DSM 17135 / JCM 12973 / M2</strain>
    </source>
</reference>
<sequence length="130" mass="14522">MLALTFSFGLLLLFLFGGKKKKVTKRKTAVCSFGPAAKLRSSEAQELASLKQPALLFAVLCFSAFRSETEDGIFGAVALRLWRNRCGEGRALFALLCFLLSLFVRFTPFGRNRCSFSLSLHEEYSFCALF</sequence>
<reference evidence="1 2" key="1">
    <citation type="submission" date="2008-08" db="EMBL/GenBank/DDBJ databases">
        <title>Draft genome sequence of Bacteroides plebeius (DSM 17135).</title>
        <authorList>
            <person name="Sudarsanam P."/>
            <person name="Ley R."/>
            <person name="Guruge J."/>
            <person name="Turnbaugh P.J."/>
            <person name="Mahowald M."/>
            <person name="Liep D."/>
            <person name="Gordon J."/>
        </authorList>
    </citation>
    <scope>NUCLEOTIDE SEQUENCE [LARGE SCALE GENOMIC DNA]</scope>
    <source>
        <strain evidence="2">DSM 17135 / JCM 12973 / M2</strain>
    </source>
</reference>
<dbReference type="AlphaFoldDB" id="B5D392"/>
<gene>
    <name evidence="1" type="ORF">BACPLE_03486</name>
</gene>
<protein>
    <submittedName>
        <fullName evidence="1">Uncharacterized protein</fullName>
    </submittedName>
</protein>
<accession>B5D392</accession>
<evidence type="ECO:0000313" key="1">
    <source>
        <dbReference type="EMBL" id="EDY94042.1"/>
    </source>
</evidence>
<proteinExistence type="predicted"/>
<organism evidence="1 2">
    <name type="scientific">Phocaeicola plebeius (strain DSM 17135 / JCM 12973 / CCUG 54634 / M2)</name>
    <name type="common">Bacteroides plebeius</name>
    <dbReference type="NCBI Taxonomy" id="484018"/>
    <lineage>
        <taxon>Bacteria</taxon>
        <taxon>Pseudomonadati</taxon>
        <taxon>Bacteroidota</taxon>
        <taxon>Bacteroidia</taxon>
        <taxon>Bacteroidales</taxon>
        <taxon>Bacteroidaceae</taxon>
        <taxon>Phocaeicola</taxon>
    </lineage>
</organism>